<evidence type="ECO:0000313" key="2">
    <source>
        <dbReference type="Proteomes" id="UP000464214"/>
    </source>
</evidence>
<dbReference type="KEGG" id="nib:GU926_08345"/>
<accession>A0A6P1NUB3</accession>
<name>A0A6P1NUB3_9BACT</name>
<proteinExistence type="predicted"/>
<protein>
    <submittedName>
        <fullName evidence="1">Uncharacterized protein</fullName>
    </submittedName>
</protein>
<reference evidence="1 2" key="1">
    <citation type="submission" date="2020-01" db="EMBL/GenBank/DDBJ databases">
        <authorList>
            <person name="Kim M."/>
        </authorList>
    </citation>
    <scope>NUCLEOTIDE SEQUENCE [LARGE SCALE GENOMIC DNA]</scope>
    <source>
        <strain evidence="1 2">BT10</strain>
    </source>
</reference>
<dbReference type="AlphaFoldDB" id="A0A6P1NUB3"/>
<dbReference type="RefSeq" id="WP_160690853.1">
    <property type="nucleotide sequence ID" value="NZ_CP047897.1"/>
</dbReference>
<dbReference type="EMBL" id="CP047897">
    <property type="protein sequence ID" value="QHL87446.1"/>
    <property type="molecule type" value="Genomic_DNA"/>
</dbReference>
<organism evidence="1 2">
    <name type="scientific">Nibribacter ruber</name>
    <dbReference type="NCBI Taxonomy" id="2698458"/>
    <lineage>
        <taxon>Bacteria</taxon>
        <taxon>Pseudomonadati</taxon>
        <taxon>Bacteroidota</taxon>
        <taxon>Cytophagia</taxon>
        <taxon>Cytophagales</taxon>
        <taxon>Hymenobacteraceae</taxon>
        <taxon>Nibribacter</taxon>
    </lineage>
</organism>
<sequence>MVDLNQIAMKGDIAIAKEEILQSIMSLVAPELAKLNDRYMTVKEIAEFTKHSQATVRKWMNEGKKDRFGYPVKLEHAEFSHGDLRALRSEVIRFGQVKDVEPQVQRRKTA</sequence>
<evidence type="ECO:0000313" key="1">
    <source>
        <dbReference type="EMBL" id="QHL87446.1"/>
    </source>
</evidence>
<keyword evidence="2" id="KW-1185">Reference proteome</keyword>
<dbReference type="Proteomes" id="UP000464214">
    <property type="component" value="Chromosome"/>
</dbReference>
<gene>
    <name evidence="1" type="ORF">GU926_08345</name>
</gene>